<protein>
    <recommendedName>
        <fullName evidence="1">Integrase catalytic domain-containing protein</fullName>
    </recommendedName>
</protein>
<proteinExistence type="predicted"/>
<keyword evidence="3" id="KW-1185">Reference proteome</keyword>
<feature type="domain" description="Integrase catalytic" evidence="1">
    <location>
        <begin position="9"/>
        <end position="196"/>
    </location>
</feature>
<dbReference type="EMBL" id="JAMKFB020000850">
    <property type="protein sequence ID" value="KAL0146824.1"/>
    <property type="molecule type" value="Genomic_DNA"/>
</dbReference>
<evidence type="ECO:0000259" key="1">
    <source>
        <dbReference type="PROSITE" id="PS50994"/>
    </source>
</evidence>
<evidence type="ECO:0000313" key="2">
    <source>
        <dbReference type="EMBL" id="KAL0146824.1"/>
    </source>
</evidence>
<comment type="caution">
    <text evidence="2">The sequence shown here is derived from an EMBL/GenBank/DDBJ whole genome shotgun (WGS) entry which is preliminary data.</text>
</comment>
<feature type="non-terminal residue" evidence="2">
    <location>
        <position position="220"/>
    </location>
</feature>
<dbReference type="PROSITE" id="PS50994">
    <property type="entry name" value="INTEGRASE"/>
    <property type="match status" value="1"/>
</dbReference>
<organism evidence="2 3">
    <name type="scientific">Cirrhinus mrigala</name>
    <name type="common">Mrigala</name>
    <dbReference type="NCBI Taxonomy" id="683832"/>
    <lineage>
        <taxon>Eukaryota</taxon>
        <taxon>Metazoa</taxon>
        <taxon>Chordata</taxon>
        <taxon>Craniata</taxon>
        <taxon>Vertebrata</taxon>
        <taxon>Euteleostomi</taxon>
        <taxon>Actinopterygii</taxon>
        <taxon>Neopterygii</taxon>
        <taxon>Teleostei</taxon>
        <taxon>Ostariophysi</taxon>
        <taxon>Cypriniformes</taxon>
        <taxon>Cyprinidae</taxon>
        <taxon>Labeoninae</taxon>
        <taxon>Labeonini</taxon>
        <taxon>Cirrhinus</taxon>
    </lineage>
</organism>
<sequence length="220" mass="25224">MAPLPRDRITETPPFKVTGVDFAGPLYVKNDRVLCNAYITLFTCAVTRAVHLELVSSQSTESFLLALKRFISRRGLCKIIYSDNAKRFKRANQDLSELWQAIKDPQLLEYFSGKGIVWRFIVERAAWWGGFWERLVRSVKTCLRMVLGRASITFEEMSTLLMEVEATLNSRPLTFVHNEVDEPQPLTPAHFLVSERLTALPPKPFPADHDHLTVSKEMTR</sequence>
<reference evidence="2 3" key="1">
    <citation type="submission" date="2024-05" db="EMBL/GenBank/DDBJ databases">
        <title>Genome sequencing and assembly of Indian major carp, Cirrhinus mrigala (Hamilton, 1822).</title>
        <authorList>
            <person name="Mohindra V."/>
            <person name="Chowdhury L.M."/>
            <person name="Lal K."/>
            <person name="Jena J.K."/>
        </authorList>
    </citation>
    <scope>NUCLEOTIDE SEQUENCE [LARGE SCALE GENOMIC DNA]</scope>
    <source>
        <strain evidence="2">CM1030</strain>
        <tissue evidence="2">Blood</tissue>
    </source>
</reference>
<dbReference type="InterPro" id="IPR001584">
    <property type="entry name" value="Integrase_cat-core"/>
</dbReference>
<dbReference type="InterPro" id="IPR012337">
    <property type="entry name" value="RNaseH-like_sf"/>
</dbReference>
<dbReference type="Gene3D" id="3.30.420.10">
    <property type="entry name" value="Ribonuclease H-like superfamily/Ribonuclease H"/>
    <property type="match status" value="1"/>
</dbReference>
<dbReference type="Proteomes" id="UP001529510">
    <property type="component" value="Unassembled WGS sequence"/>
</dbReference>
<evidence type="ECO:0000313" key="3">
    <source>
        <dbReference type="Proteomes" id="UP001529510"/>
    </source>
</evidence>
<dbReference type="InterPro" id="IPR036397">
    <property type="entry name" value="RNaseH_sf"/>
</dbReference>
<dbReference type="SUPFAM" id="SSF53098">
    <property type="entry name" value="Ribonuclease H-like"/>
    <property type="match status" value="1"/>
</dbReference>
<dbReference type="PANTHER" id="PTHR47331">
    <property type="entry name" value="PHD-TYPE DOMAIN-CONTAINING PROTEIN"/>
    <property type="match status" value="1"/>
</dbReference>
<gene>
    <name evidence="2" type="ORF">M9458_057763</name>
</gene>
<dbReference type="AlphaFoldDB" id="A0ABD0MBH2"/>
<name>A0ABD0MBH2_CIRMR</name>
<accession>A0ABD0MBH2</accession>
<dbReference type="PANTHER" id="PTHR47331:SF1">
    <property type="entry name" value="GAG-LIKE PROTEIN"/>
    <property type="match status" value="1"/>
</dbReference>